<reference evidence="2" key="2">
    <citation type="submission" date="2015-01" db="EMBL/GenBank/DDBJ databases">
        <title>Evolutionary Origins and Diversification of the Mycorrhizal Mutualists.</title>
        <authorList>
            <consortium name="DOE Joint Genome Institute"/>
            <consortium name="Mycorrhizal Genomics Consortium"/>
            <person name="Kohler A."/>
            <person name="Kuo A."/>
            <person name="Nagy L.G."/>
            <person name="Floudas D."/>
            <person name="Copeland A."/>
            <person name="Barry K.W."/>
            <person name="Cichocki N."/>
            <person name="Veneault-Fourrey C."/>
            <person name="LaButti K."/>
            <person name="Lindquist E.A."/>
            <person name="Lipzen A."/>
            <person name="Lundell T."/>
            <person name="Morin E."/>
            <person name="Murat C."/>
            <person name="Riley R."/>
            <person name="Ohm R."/>
            <person name="Sun H."/>
            <person name="Tunlid A."/>
            <person name="Henrissat B."/>
            <person name="Grigoriev I.V."/>
            <person name="Hibbett D.S."/>
            <person name="Martin F."/>
        </authorList>
    </citation>
    <scope>NUCLEOTIDE SEQUENCE [LARGE SCALE GENOMIC DNA]</scope>
    <source>
        <strain evidence="2">MAFF 305830</strain>
    </source>
</reference>
<reference evidence="1 2" key="1">
    <citation type="submission" date="2014-04" db="EMBL/GenBank/DDBJ databases">
        <authorList>
            <consortium name="DOE Joint Genome Institute"/>
            <person name="Kuo A."/>
            <person name="Zuccaro A."/>
            <person name="Kohler A."/>
            <person name="Nagy L.G."/>
            <person name="Floudas D."/>
            <person name="Copeland A."/>
            <person name="Barry K.W."/>
            <person name="Cichocki N."/>
            <person name="Veneault-Fourrey C."/>
            <person name="LaButti K."/>
            <person name="Lindquist E.A."/>
            <person name="Lipzen A."/>
            <person name="Lundell T."/>
            <person name="Morin E."/>
            <person name="Murat C."/>
            <person name="Sun H."/>
            <person name="Tunlid A."/>
            <person name="Henrissat B."/>
            <person name="Grigoriev I.V."/>
            <person name="Hibbett D.S."/>
            <person name="Martin F."/>
            <person name="Nordberg H.P."/>
            <person name="Cantor M.N."/>
            <person name="Hua S.X."/>
        </authorList>
    </citation>
    <scope>NUCLEOTIDE SEQUENCE [LARGE SCALE GENOMIC DNA]</scope>
    <source>
        <strain evidence="1 2">MAFF 305830</strain>
    </source>
</reference>
<dbReference type="HOGENOM" id="CLU_2856096_0_0_1"/>
<name>A0A0C2X647_SERVB</name>
<organism evidence="1 2">
    <name type="scientific">Serendipita vermifera MAFF 305830</name>
    <dbReference type="NCBI Taxonomy" id="933852"/>
    <lineage>
        <taxon>Eukaryota</taxon>
        <taxon>Fungi</taxon>
        <taxon>Dikarya</taxon>
        <taxon>Basidiomycota</taxon>
        <taxon>Agaricomycotina</taxon>
        <taxon>Agaricomycetes</taxon>
        <taxon>Sebacinales</taxon>
        <taxon>Serendipitaceae</taxon>
        <taxon>Serendipita</taxon>
    </lineage>
</organism>
<keyword evidence="2" id="KW-1185">Reference proteome</keyword>
<dbReference type="EMBL" id="KN824278">
    <property type="protein sequence ID" value="KIM33563.1"/>
    <property type="molecule type" value="Genomic_DNA"/>
</dbReference>
<evidence type="ECO:0000313" key="2">
    <source>
        <dbReference type="Proteomes" id="UP000054097"/>
    </source>
</evidence>
<protein>
    <submittedName>
        <fullName evidence="1">Uncharacterized protein</fullName>
    </submittedName>
</protein>
<sequence>GCWGNARFDWDVDEDENREQITRGKRKKVRERMFASNIKSSIQMVVVSWMRVNSVVNARRVFDAQ</sequence>
<proteinExistence type="predicted"/>
<accession>A0A0C2X647</accession>
<dbReference type="Proteomes" id="UP000054097">
    <property type="component" value="Unassembled WGS sequence"/>
</dbReference>
<evidence type="ECO:0000313" key="1">
    <source>
        <dbReference type="EMBL" id="KIM33563.1"/>
    </source>
</evidence>
<dbReference type="AlphaFoldDB" id="A0A0C2X647"/>
<gene>
    <name evidence="1" type="ORF">M408DRAFT_326258</name>
</gene>
<feature type="non-terminal residue" evidence="1">
    <location>
        <position position="1"/>
    </location>
</feature>